<dbReference type="PANTHER" id="PTHR12901">
    <property type="entry name" value="SPERM PROTEIN HOMOLOG"/>
    <property type="match status" value="1"/>
</dbReference>
<evidence type="ECO:0000313" key="4">
    <source>
        <dbReference type="EMBL" id="VFJ57260.1"/>
    </source>
</evidence>
<sequence length="103" mass="11725">MGVMRERFRTKTVLNRFTSIDVTSSEGLFQNLVIHWDFKPTPDGGCQISFSQAWKLRSLVKQQLVNLLLAENSRATISAFEKRARELHNITSGMQNDHPVAAH</sequence>
<proteinExistence type="inferred from homology"/>
<keyword evidence="2" id="KW-1277">Toxin-antitoxin system</keyword>
<name>A0A450T1V7_9GAMM</name>
<dbReference type="GO" id="GO:0048039">
    <property type="term" value="F:ubiquinone binding"/>
    <property type="evidence" value="ECO:0007669"/>
    <property type="project" value="InterPro"/>
</dbReference>
<organism evidence="5">
    <name type="scientific">Candidatus Kentrum sp. FW</name>
    <dbReference type="NCBI Taxonomy" id="2126338"/>
    <lineage>
        <taxon>Bacteria</taxon>
        <taxon>Pseudomonadati</taxon>
        <taxon>Pseudomonadota</taxon>
        <taxon>Gammaproteobacteria</taxon>
        <taxon>Candidatus Kentrum</taxon>
    </lineage>
</organism>
<dbReference type="InterPro" id="IPR023393">
    <property type="entry name" value="START-like_dom_sf"/>
</dbReference>
<protein>
    <submittedName>
        <fullName evidence="5">Coenzyme Q-binding protein COQ10</fullName>
    </submittedName>
</protein>
<evidence type="ECO:0000259" key="3">
    <source>
        <dbReference type="Pfam" id="PF03364"/>
    </source>
</evidence>
<dbReference type="GO" id="GO:0045333">
    <property type="term" value="P:cellular respiration"/>
    <property type="evidence" value="ECO:0007669"/>
    <property type="project" value="InterPro"/>
</dbReference>
<dbReference type="Gene3D" id="3.30.530.20">
    <property type="match status" value="1"/>
</dbReference>
<evidence type="ECO:0000256" key="1">
    <source>
        <dbReference type="ARBA" id="ARBA00008918"/>
    </source>
</evidence>
<reference evidence="5" key="1">
    <citation type="submission" date="2019-02" db="EMBL/GenBank/DDBJ databases">
        <authorList>
            <person name="Gruber-Vodicka R. H."/>
            <person name="Seah K. B. B."/>
        </authorList>
    </citation>
    <scope>NUCLEOTIDE SEQUENCE</scope>
    <source>
        <strain evidence="5">BECK_BZ106</strain>
        <strain evidence="4">BECK_BZ15</strain>
    </source>
</reference>
<dbReference type="Pfam" id="PF03364">
    <property type="entry name" value="Polyketide_cyc"/>
    <property type="match status" value="1"/>
</dbReference>
<evidence type="ECO:0000313" key="5">
    <source>
        <dbReference type="EMBL" id="VFJ60489.1"/>
    </source>
</evidence>
<comment type="similarity">
    <text evidence="1">Belongs to the ribosome association toxin RatA family.</text>
</comment>
<dbReference type="EMBL" id="CAADEW010000069">
    <property type="protein sequence ID" value="VFJ57260.1"/>
    <property type="molecule type" value="Genomic_DNA"/>
</dbReference>
<feature type="domain" description="Coenzyme Q-binding protein COQ10 START" evidence="3">
    <location>
        <begin position="4"/>
        <end position="80"/>
    </location>
</feature>
<dbReference type="InterPro" id="IPR044996">
    <property type="entry name" value="COQ10-like"/>
</dbReference>
<dbReference type="InterPro" id="IPR005031">
    <property type="entry name" value="COQ10_START"/>
</dbReference>
<dbReference type="EMBL" id="CAADFD010000057">
    <property type="protein sequence ID" value="VFJ60489.1"/>
    <property type="molecule type" value="Genomic_DNA"/>
</dbReference>
<dbReference type="SUPFAM" id="SSF55961">
    <property type="entry name" value="Bet v1-like"/>
    <property type="match status" value="1"/>
</dbReference>
<dbReference type="AlphaFoldDB" id="A0A450T1V7"/>
<gene>
    <name evidence="4" type="ORF">BECKFW1821A_GA0114235_106911</name>
    <name evidence="5" type="ORF">BECKFW1821B_GA0114236_105713</name>
</gene>
<dbReference type="PANTHER" id="PTHR12901:SF10">
    <property type="entry name" value="COENZYME Q-BINDING PROTEIN COQ10, MITOCHONDRIAL"/>
    <property type="match status" value="1"/>
</dbReference>
<accession>A0A450T1V7</accession>
<evidence type="ECO:0000256" key="2">
    <source>
        <dbReference type="ARBA" id="ARBA00022649"/>
    </source>
</evidence>